<dbReference type="OrthoDB" id="6052886at2"/>
<feature type="compositionally biased region" description="Basic residues" evidence="1">
    <location>
        <begin position="655"/>
        <end position="665"/>
    </location>
</feature>
<evidence type="ECO:0000313" key="3">
    <source>
        <dbReference type="Proteomes" id="UP000189818"/>
    </source>
</evidence>
<feature type="region of interest" description="Disordered" evidence="1">
    <location>
        <begin position="641"/>
        <end position="680"/>
    </location>
</feature>
<dbReference type="Proteomes" id="UP000189818">
    <property type="component" value="Unassembled WGS sequence"/>
</dbReference>
<dbReference type="RefSeq" id="WP_079646578.1">
    <property type="nucleotide sequence ID" value="NZ_FUYM01000001.1"/>
</dbReference>
<proteinExistence type="predicted"/>
<protein>
    <recommendedName>
        <fullName evidence="4">Large polyvalent protein associated domain-containing protein</fullName>
    </recommendedName>
</protein>
<name>A0A1T5A7H4_9SPHN</name>
<gene>
    <name evidence="2" type="ORF">SAMN06295920_101662</name>
</gene>
<evidence type="ECO:0008006" key="4">
    <source>
        <dbReference type="Google" id="ProtNLM"/>
    </source>
</evidence>
<dbReference type="STRING" id="439228.SAMN06295920_101662"/>
<sequence length="680" mass="73310">MPDLATIRDDPNFVNANAATKKAIFDKWAPQDPNYADANPATQAAIRQRFGIEAPAKAQPKQDGVSLKGFGRNTASFLDSTVGSILPGAVNWLSYAERRAMGADPKAASAAAARDAAPLENPVGRIFGVTDTPEYKGENIRRFSEFIGKNIGKGAKWLSDKTGVPEQDIVSYLGTLSFAAPEIAGAAGRGAMRGAAPIANSIAAQTGRAAEVARNAMRPREGAPALKGGGAMDASASMLRQTTAQGLRRPVQLTKGQITRDPAQLRFENETRKSNADTVGQPLVQRQIEQNEDILANFDAYLSATGAERAGEGQLRPVGLVVDKALVDAAKARKKEVSDAYAKAREAGEMEEPVSYKPLIDFVNEQTPTTREKLAPIIQAVAEQIGKNDPENTGSISINAMEDIRQLINKTTQPGTPNAAFAPELKKLIDSTTEGATGQLYREARSRRIQYAKEFENAGAVEKLLRRKPGTKDRSVALEDVFDHVILDGSLDDTMNVGRLLKKTGEPGQQAWKELQGQTIQYIRDQVTKSPATDPAGNPFPSPAKFNAIVRDLDSSGKLDYIFGKKGAQEIRDLNATVQAAYTAPPGTINYSNTAGVVVDALQKLEKSILGQIPGVKGTARYAAEKARDRKLRQQVEEALYPGADDQDPIAAKPIVKRPTMRRNRMAPANQNSMSRRKGN</sequence>
<organism evidence="2 3">
    <name type="scientific">Rhizorhabdus histidinilytica</name>
    <dbReference type="NCBI Taxonomy" id="439228"/>
    <lineage>
        <taxon>Bacteria</taxon>
        <taxon>Pseudomonadati</taxon>
        <taxon>Pseudomonadota</taxon>
        <taxon>Alphaproteobacteria</taxon>
        <taxon>Sphingomonadales</taxon>
        <taxon>Sphingomonadaceae</taxon>
        <taxon>Rhizorhabdus</taxon>
    </lineage>
</organism>
<keyword evidence="3" id="KW-1185">Reference proteome</keyword>
<dbReference type="AlphaFoldDB" id="A0A1T5A7H4"/>
<evidence type="ECO:0000313" key="2">
    <source>
        <dbReference type="EMBL" id="SKB30809.1"/>
    </source>
</evidence>
<accession>A0A1T5A7H4</accession>
<reference evidence="3" key="1">
    <citation type="submission" date="2017-02" db="EMBL/GenBank/DDBJ databases">
        <authorList>
            <person name="Varghese N."/>
            <person name="Submissions S."/>
        </authorList>
    </citation>
    <scope>NUCLEOTIDE SEQUENCE [LARGE SCALE GENOMIC DNA]</scope>
    <source>
        <strain evidence="3">UM2</strain>
    </source>
</reference>
<dbReference type="EMBL" id="FUYM01000001">
    <property type="protein sequence ID" value="SKB30809.1"/>
    <property type="molecule type" value="Genomic_DNA"/>
</dbReference>
<evidence type="ECO:0000256" key="1">
    <source>
        <dbReference type="SAM" id="MobiDB-lite"/>
    </source>
</evidence>